<accession>A0A2P1DUY0</accession>
<feature type="compositionally biased region" description="Basic residues" evidence="1">
    <location>
        <begin position="334"/>
        <end position="343"/>
    </location>
</feature>
<dbReference type="RefSeq" id="WP_078196411.1">
    <property type="nucleotide sequence ID" value="NZ_CP017757.2"/>
</dbReference>
<evidence type="ECO:0000313" key="2">
    <source>
        <dbReference type="EMBL" id="AVK72200.1"/>
    </source>
</evidence>
<protein>
    <submittedName>
        <fullName evidence="2">5'-nucleotidase</fullName>
    </submittedName>
</protein>
<organism evidence="2 3">
    <name type="scientific">Cupriavidus necator</name>
    <name type="common">Alcaligenes eutrophus</name>
    <name type="synonym">Ralstonia eutropha</name>
    <dbReference type="NCBI Taxonomy" id="106590"/>
    <lineage>
        <taxon>Bacteria</taxon>
        <taxon>Pseudomonadati</taxon>
        <taxon>Pseudomonadota</taxon>
        <taxon>Betaproteobacteria</taxon>
        <taxon>Burkholderiales</taxon>
        <taxon>Burkholderiaceae</taxon>
        <taxon>Cupriavidus</taxon>
    </lineage>
</organism>
<evidence type="ECO:0000313" key="3">
    <source>
        <dbReference type="Proteomes" id="UP000189627"/>
    </source>
</evidence>
<dbReference type="PANTHER" id="PTHR31367">
    <property type="entry name" value="CYTOSOLIC 5'-NUCLEOTIDASE 1 FAMILY MEMBER"/>
    <property type="match status" value="1"/>
</dbReference>
<feature type="region of interest" description="Disordered" evidence="1">
    <location>
        <begin position="309"/>
        <end position="343"/>
    </location>
</feature>
<dbReference type="EMBL" id="CP017757">
    <property type="protein sequence ID" value="AVK72200.1"/>
    <property type="molecule type" value="Genomic_DNA"/>
</dbReference>
<dbReference type="InterPro" id="IPR010394">
    <property type="entry name" value="5-nucleotidase"/>
</dbReference>
<gene>
    <name evidence="2" type="ORF">BJN34_09585</name>
</gene>
<dbReference type="Pfam" id="PF06189">
    <property type="entry name" value="5-nucleotidase"/>
    <property type="match status" value="1"/>
</dbReference>
<sequence>MAYDLTDKLVIGISSRALFDLELENGIYQTEGVAAYSAYQRAHEDEPLAPGTAFPLVRALLELNAAIPSRRLVEVVVISRNSPDTGLRAFNAIEASKLDITRAAFTGGESIARYLQAFKVDLFLSRDASDVQAAIDGGVAAAQLYDVPPTYQAPAKQIRIAFDGDAVLFSAESERIYKQKGLEAFTRHEQKNRHKAMTEGPFAKLLLRLAEIQQHFPPRQCPVRIAIVTARNSPAHTRVIHTLRAWNVAIDEAFFLGGLPKDQILQAFGAHMFFDDQEYHVELAATVVPSGRVPYKGGQLIFDKSLTRSVQGTQSKAPPMPTAKGEAVVAASKPPKKGKPAPK</sequence>
<reference evidence="3" key="1">
    <citation type="submission" date="2017-02" db="EMBL/GenBank/DDBJ databases">
        <title>Complete genome sequence of Cupriavidus necator strain NH9, a 3-chlorobenzoate degrader.</title>
        <authorList>
            <person name="Moriuchi R."/>
            <person name="Dohra H."/>
            <person name="Ogawa N."/>
        </authorList>
    </citation>
    <scope>NUCLEOTIDE SEQUENCE [LARGE SCALE GENOMIC DNA]</scope>
    <source>
        <strain evidence="3">NH9</strain>
    </source>
</reference>
<dbReference type="OrthoDB" id="9778569at2"/>
<proteinExistence type="predicted"/>
<dbReference type="AlphaFoldDB" id="A0A2P1DUY0"/>
<name>A0A2P1DUY0_CUPNE</name>
<dbReference type="GO" id="GO:0009117">
    <property type="term" value="P:nucleotide metabolic process"/>
    <property type="evidence" value="ECO:0007669"/>
    <property type="project" value="InterPro"/>
</dbReference>
<dbReference type="GO" id="GO:0000287">
    <property type="term" value="F:magnesium ion binding"/>
    <property type="evidence" value="ECO:0007669"/>
    <property type="project" value="InterPro"/>
</dbReference>
<dbReference type="PANTHER" id="PTHR31367:SF5">
    <property type="entry name" value="CYTOSOLIC 5'-NUCLEOTIDASE 1A"/>
    <property type="match status" value="1"/>
</dbReference>
<dbReference type="Proteomes" id="UP000189627">
    <property type="component" value="Chromosome 1"/>
</dbReference>
<dbReference type="KEGG" id="cuh:BJN34_09585"/>
<evidence type="ECO:0000256" key="1">
    <source>
        <dbReference type="SAM" id="MobiDB-lite"/>
    </source>
</evidence>
<dbReference type="GO" id="GO:0000166">
    <property type="term" value="F:nucleotide binding"/>
    <property type="evidence" value="ECO:0007669"/>
    <property type="project" value="InterPro"/>
</dbReference>
<dbReference type="GO" id="GO:0008253">
    <property type="term" value="F:5'-nucleotidase activity"/>
    <property type="evidence" value="ECO:0007669"/>
    <property type="project" value="InterPro"/>
</dbReference>
<dbReference type="GO" id="GO:0005737">
    <property type="term" value="C:cytoplasm"/>
    <property type="evidence" value="ECO:0007669"/>
    <property type="project" value="InterPro"/>
</dbReference>